<organism evidence="4 5">
    <name type="scientific">OM182 bacterium MED-G24</name>
    <dbReference type="NCBI Taxonomy" id="1986255"/>
    <lineage>
        <taxon>Bacteria</taxon>
        <taxon>Pseudomonadati</taxon>
        <taxon>Pseudomonadota</taxon>
        <taxon>Gammaproteobacteria</taxon>
        <taxon>OMG group</taxon>
        <taxon>OM182 clade</taxon>
    </lineage>
</organism>
<feature type="region of interest" description="Disordered" evidence="3">
    <location>
        <begin position="81"/>
        <end position="105"/>
    </location>
</feature>
<dbReference type="HAMAP" id="MF_00460">
    <property type="entry name" value="UPF0125_RnfH"/>
    <property type="match status" value="1"/>
</dbReference>
<dbReference type="SUPFAM" id="SSF54285">
    <property type="entry name" value="MoaD/ThiS"/>
    <property type="match status" value="1"/>
</dbReference>
<comment type="similarity">
    <text evidence="1 2">Belongs to the UPF0125 (RnfH) family.</text>
</comment>
<dbReference type="PANTHER" id="PTHR37483:SF1">
    <property type="entry name" value="UPF0125 PROTEIN RATB"/>
    <property type="match status" value="1"/>
</dbReference>
<dbReference type="PANTHER" id="PTHR37483">
    <property type="entry name" value="UPF0125 PROTEIN RATB"/>
    <property type="match status" value="1"/>
</dbReference>
<dbReference type="Gene3D" id="3.10.20.280">
    <property type="entry name" value="RnfH-like"/>
    <property type="match status" value="1"/>
</dbReference>
<dbReference type="InterPro" id="IPR016155">
    <property type="entry name" value="Mopterin_synth/thiamin_S_b"/>
</dbReference>
<gene>
    <name evidence="4" type="ORF">CNE99_09305</name>
</gene>
<evidence type="ECO:0000256" key="2">
    <source>
        <dbReference type="HAMAP-Rule" id="MF_00460"/>
    </source>
</evidence>
<reference evidence="4 5" key="1">
    <citation type="submission" date="2017-08" db="EMBL/GenBank/DDBJ databases">
        <title>Fine stratification of microbial communities through a metagenomic profile of the photic zone.</title>
        <authorList>
            <person name="Haro-Moreno J.M."/>
            <person name="Lopez-Perez M."/>
            <person name="De La Torre J."/>
            <person name="Picazo A."/>
            <person name="Camacho A."/>
            <person name="Rodriguez-Valera F."/>
        </authorList>
    </citation>
    <scope>NUCLEOTIDE SEQUENCE [LARGE SCALE GENOMIC DNA]</scope>
    <source>
        <strain evidence="4">MED-G24</strain>
    </source>
</reference>
<evidence type="ECO:0000313" key="4">
    <source>
        <dbReference type="EMBL" id="PDH36747.1"/>
    </source>
</evidence>
<dbReference type="InterPro" id="IPR005346">
    <property type="entry name" value="RnfH"/>
</dbReference>
<dbReference type="EMBL" id="NTKD01000062">
    <property type="protein sequence ID" value="PDH36747.1"/>
    <property type="molecule type" value="Genomic_DNA"/>
</dbReference>
<comment type="caution">
    <text evidence="4">The sequence shown here is derived from an EMBL/GenBank/DDBJ whole genome shotgun (WGS) entry which is preliminary data.</text>
</comment>
<protein>
    <recommendedName>
        <fullName evidence="2">UPF0125 protein CNE99_09305</fullName>
    </recommendedName>
</protein>
<evidence type="ECO:0000313" key="5">
    <source>
        <dbReference type="Proteomes" id="UP000219327"/>
    </source>
</evidence>
<dbReference type="InterPro" id="IPR037021">
    <property type="entry name" value="RnfH_sf"/>
</dbReference>
<evidence type="ECO:0000256" key="1">
    <source>
        <dbReference type="ARBA" id="ARBA00010645"/>
    </source>
</evidence>
<sequence length="105" mass="11331">MKRDGKEELISIEVACALPTRQHLVSLQVATGSTVAQAVDASGIVSVFPELDMATVTYGIFEQPVSADSTVAEGDRVTLLRPLPVDPKEQRRRRALRQKSGQKGG</sequence>
<dbReference type="Proteomes" id="UP000219327">
    <property type="component" value="Unassembled WGS sequence"/>
</dbReference>
<evidence type="ECO:0000256" key="3">
    <source>
        <dbReference type="SAM" id="MobiDB-lite"/>
    </source>
</evidence>
<dbReference type="NCBIfam" id="NF002490">
    <property type="entry name" value="PRK01777.1"/>
    <property type="match status" value="1"/>
</dbReference>
<dbReference type="AlphaFoldDB" id="A0A2A5WKE6"/>
<proteinExistence type="inferred from homology"/>
<accession>A0A2A5WKE6</accession>
<dbReference type="Pfam" id="PF03658">
    <property type="entry name" value="Ub-RnfH"/>
    <property type="match status" value="1"/>
</dbReference>
<name>A0A2A5WKE6_9GAMM</name>